<gene>
    <name evidence="1" type="ORF">PU648_34095</name>
</gene>
<dbReference type="RefSeq" id="WP_143608120.1">
    <property type="nucleotide sequence ID" value="NZ_CP107955.1"/>
</dbReference>
<organism evidence="1 2">
    <name type="scientific">Streptomyces mirabilis</name>
    <dbReference type="NCBI Taxonomy" id="68239"/>
    <lineage>
        <taxon>Bacteria</taxon>
        <taxon>Bacillati</taxon>
        <taxon>Actinomycetota</taxon>
        <taxon>Actinomycetes</taxon>
        <taxon>Kitasatosporales</taxon>
        <taxon>Streptomycetaceae</taxon>
        <taxon>Streptomyces</taxon>
    </lineage>
</organism>
<proteinExistence type="predicted"/>
<keyword evidence="2" id="KW-1185">Reference proteome</keyword>
<evidence type="ECO:0000313" key="1">
    <source>
        <dbReference type="EMBL" id="MDU8997287.1"/>
    </source>
</evidence>
<comment type="caution">
    <text evidence="1">The sequence shown here is derived from an EMBL/GenBank/DDBJ whole genome shotgun (WGS) entry which is preliminary data.</text>
</comment>
<dbReference type="Proteomes" id="UP001257627">
    <property type="component" value="Unassembled WGS sequence"/>
</dbReference>
<sequence>MSGTAVRVCRACDEPITDPADAVLVAHELGNSGPGWDVYAHRDHVDDVEQADPDLLRIMTRIWTVRIQAEQ</sequence>
<evidence type="ECO:0000313" key="2">
    <source>
        <dbReference type="Proteomes" id="UP001257627"/>
    </source>
</evidence>
<accession>A0ABU3UTQ0</accession>
<dbReference type="EMBL" id="JARAKF010000001">
    <property type="protein sequence ID" value="MDU8997287.1"/>
    <property type="molecule type" value="Genomic_DNA"/>
</dbReference>
<name>A0ABU3UTQ0_9ACTN</name>
<protein>
    <submittedName>
        <fullName evidence="1">Uncharacterized protein</fullName>
    </submittedName>
</protein>
<reference evidence="1 2" key="1">
    <citation type="submission" date="2023-02" db="EMBL/GenBank/DDBJ databases">
        <authorList>
            <person name="Maleckis M."/>
        </authorList>
    </citation>
    <scope>NUCLEOTIDE SEQUENCE [LARGE SCALE GENOMIC DNA]</scope>
    <source>
        <strain evidence="1 2">P8-A2</strain>
    </source>
</reference>